<dbReference type="Proteomes" id="UP000789525">
    <property type="component" value="Unassembled WGS sequence"/>
</dbReference>
<reference evidence="1" key="1">
    <citation type="submission" date="2021-06" db="EMBL/GenBank/DDBJ databases">
        <authorList>
            <person name="Kallberg Y."/>
            <person name="Tangrot J."/>
            <person name="Rosling A."/>
        </authorList>
    </citation>
    <scope>NUCLEOTIDE SEQUENCE</scope>
    <source>
        <strain evidence="1">CL356</strain>
    </source>
</reference>
<accession>A0ACA9K5V4</accession>
<name>A0ACA9K5V4_9GLOM</name>
<organism evidence="1 2">
    <name type="scientific">Acaulospora colombiana</name>
    <dbReference type="NCBI Taxonomy" id="27376"/>
    <lineage>
        <taxon>Eukaryota</taxon>
        <taxon>Fungi</taxon>
        <taxon>Fungi incertae sedis</taxon>
        <taxon>Mucoromycota</taxon>
        <taxon>Glomeromycotina</taxon>
        <taxon>Glomeromycetes</taxon>
        <taxon>Diversisporales</taxon>
        <taxon>Acaulosporaceae</taxon>
        <taxon>Acaulospora</taxon>
    </lineage>
</organism>
<comment type="caution">
    <text evidence="1">The sequence shown here is derived from an EMBL/GenBank/DDBJ whole genome shotgun (WGS) entry which is preliminary data.</text>
</comment>
<sequence>MTEANSNIGMAHQNLQENDDKIASLIESMKKLSILIDGKDTEVVCDSGSECPIIPYEIAKKLGFEKDKNLPIAKLVLRHILPIKWYLILLSKYQVKKIWIPIHRLMEIVKPEIQQDIINAISNSDISRKNRTPCKAKRKKRFLNDIASESSSSSEFGSNSEWYNDDKDFTVNMVKAKKRD</sequence>
<gene>
    <name evidence="1" type="ORF">ACOLOM_LOCUS891</name>
</gene>
<protein>
    <submittedName>
        <fullName evidence="1">15019_t:CDS:1</fullName>
    </submittedName>
</protein>
<dbReference type="EMBL" id="CAJVPT010000966">
    <property type="protein sequence ID" value="CAG8454074.1"/>
    <property type="molecule type" value="Genomic_DNA"/>
</dbReference>
<evidence type="ECO:0000313" key="1">
    <source>
        <dbReference type="EMBL" id="CAG8454074.1"/>
    </source>
</evidence>
<evidence type="ECO:0000313" key="2">
    <source>
        <dbReference type="Proteomes" id="UP000789525"/>
    </source>
</evidence>
<proteinExistence type="predicted"/>
<keyword evidence="2" id="KW-1185">Reference proteome</keyword>